<dbReference type="Gene3D" id="3.40.50.11780">
    <property type="match status" value="1"/>
</dbReference>
<feature type="domain" description="Tail sheath protein C-terminal" evidence="3">
    <location>
        <begin position="392"/>
        <end position="496"/>
    </location>
</feature>
<dbReference type="RefSeq" id="WP_354011700.1">
    <property type="nucleotide sequence ID" value="NZ_JBEWTA010000003.1"/>
</dbReference>
<dbReference type="PANTHER" id="PTHR35861:SF1">
    <property type="entry name" value="PHAGE TAIL SHEATH PROTEIN"/>
    <property type="match status" value="1"/>
</dbReference>
<evidence type="ECO:0000259" key="2">
    <source>
        <dbReference type="Pfam" id="PF04984"/>
    </source>
</evidence>
<comment type="caution">
    <text evidence="4">The sequence shown here is derived from an EMBL/GenBank/DDBJ whole genome shotgun (WGS) entry which is preliminary data.</text>
</comment>
<comment type="similarity">
    <text evidence="1">Belongs to the myoviridae tail sheath protein family.</text>
</comment>
<dbReference type="Pfam" id="PF17482">
    <property type="entry name" value="Phage_sheath_1C"/>
    <property type="match status" value="1"/>
</dbReference>
<protein>
    <submittedName>
        <fullName evidence="4">Phage tail sheath protein FI</fullName>
    </submittedName>
</protein>
<feature type="domain" description="Tail sheath protein subtilisin-like" evidence="2">
    <location>
        <begin position="277"/>
        <end position="388"/>
    </location>
</feature>
<accession>A0ABV2SAV9</accession>
<sequence>MAQYKTPNVYVQEKSIFPPSVAEVATAIPAFIGRTEISGELKNIPQRITSMVEYAALFGGPGLEAFNFFAEVKGAIPHNAELDLGDTKTKALVDYVESIEMKTDKQGEDKDETLKPVADHLLYPMLEHFFANGGGACHVVSIGSYVDPDINDAAKEKKAFSEALGEIAKVDEVTLLVLSDAIRLGASDYYELCQSAMNQCRINQDRFTIIDTLDSTDPFTRTEGTLRTDMGVMRNALTQDLIYGAAYYPYLEVNAPRYYNEDQVIISITGTMQGKEDGDDDIDLSGDVIMGDHVGTPMYALLKTELNNNKMVLPPAAAMAGIYARVDGTRGVWKAPANVGVSGVLGPVQTITNSEQADMNVDADSGKSVNAIRAFTGKGTLVWGARTLAGNDNEWRYVPVRRLFNMVEESVQKATAFAVFEPNVPLTWLKLRTMISSYLENLWKQGALFGATADQAFFVNVGLGQTMTEDDINNGIMNIEIGMAAVRPAEFIVLTFSHKSISA</sequence>
<name>A0ABV2SAV9_9GAMM</name>
<dbReference type="PANTHER" id="PTHR35861">
    <property type="match status" value="1"/>
</dbReference>
<dbReference type="Proteomes" id="UP001549366">
    <property type="component" value="Unassembled WGS sequence"/>
</dbReference>
<dbReference type="InterPro" id="IPR035089">
    <property type="entry name" value="Phage_sheath_subtilisin"/>
</dbReference>
<dbReference type="InterPro" id="IPR052042">
    <property type="entry name" value="Tail_sheath_structural"/>
</dbReference>
<proteinExistence type="inferred from homology"/>
<evidence type="ECO:0000259" key="3">
    <source>
        <dbReference type="Pfam" id="PF17482"/>
    </source>
</evidence>
<reference evidence="4 5" key="1">
    <citation type="submission" date="2024-06" db="EMBL/GenBank/DDBJ databases">
        <title>Genomic Encyclopedia of Type Strains, Phase V (KMG-V): Genome sequencing to study the core and pangenomes of soil and plant-associated prokaryotes.</title>
        <authorList>
            <person name="Whitman W."/>
        </authorList>
    </citation>
    <scope>NUCLEOTIDE SEQUENCE [LARGE SCALE GENOMIC DNA]</scope>
    <source>
        <strain evidence="4 5">NE40</strain>
    </source>
</reference>
<gene>
    <name evidence="4" type="ORF">V5J35_000094</name>
</gene>
<evidence type="ECO:0000256" key="1">
    <source>
        <dbReference type="ARBA" id="ARBA00008005"/>
    </source>
</evidence>
<keyword evidence="5" id="KW-1185">Reference proteome</keyword>
<dbReference type="EMBL" id="JBEWTB010000001">
    <property type="protein sequence ID" value="MET4754902.1"/>
    <property type="molecule type" value="Genomic_DNA"/>
</dbReference>
<organism evidence="4 5">
    <name type="scientific">Endozoicomonas lisbonensis</name>
    <dbReference type="NCBI Taxonomy" id="3120522"/>
    <lineage>
        <taxon>Bacteria</taxon>
        <taxon>Pseudomonadati</taxon>
        <taxon>Pseudomonadota</taxon>
        <taxon>Gammaproteobacteria</taxon>
        <taxon>Oceanospirillales</taxon>
        <taxon>Endozoicomonadaceae</taxon>
        <taxon>Endozoicomonas</taxon>
    </lineage>
</organism>
<dbReference type="Pfam" id="PF04984">
    <property type="entry name" value="Phage_sheath_1"/>
    <property type="match status" value="1"/>
</dbReference>
<evidence type="ECO:0000313" key="5">
    <source>
        <dbReference type="Proteomes" id="UP001549366"/>
    </source>
</evidence>
<evidence type="ECO:0000313" key="4">
    <source>
        <dbReference type="EMBL" id="MET4754902.1"/>
    </source>
</evidence>
<dbReference type="InterPro" id="IPR020287">
    <property type="entry name" value="Tail_sheath_C"/>
</dbReference>